<feature type="domain" description="Endonuclease/exonuclease/phosphatase" evidence="11">
    <location>
        <begin position="277"/>
        <end position="575"/>
    </location>
</feature>
<gene>
    <name evidence="14" type="ORF">PHISCL_07085</name>
</gene>
<protein>
    <recommendedName>
        <fullName evidence="3">polynucleotide adenylyltransferase</fullName>
        <ecNumber evidence="3">2.7.7.19</ecNumber>
    </recommendedName>
</protein>
<dbReference type="SUPFAM" id="SSF55003">
    <property type="entry name" value="PAP/Archaeal CCA-adding enzyme, C-terminal domain"/>
    <property type="match status" value="1"/>
</dbReference>
<evidence type="ECO:0000259" key="13">
    <source>
        <dbReference type="Pfam" id="PF04928"/>
    </source>
</evidence>
<evidence type="ECO:0000256" key="8">
    <source>
        <dbReference type="ARBA" id="ARBA00023242"/>
    </source>
</evidence>
<dbReference type="Pfam" id="PF04457">
    <property type="entry name" value="MJ1316"/>
    <property type="match status" value="1"/>
</dbReference>
<evidence type="ECO:0000313" key="15">
    <source>
        <dbReference type="Proteomes" id="UP000266188"/>
    </source>
</evidence>
<dbReference type="GO" id="GO:0003723">
    <property type="term" value="F:RNA binding"/>
    <property type="evidence" value="ECO:0007669"/>
    <property type="project" value="InterPro"/>
</dbReference>
<dbReference type="Pfam" id="PF04928">
    <property type="entry name" value="PAP_central"/>
    <property type="match status" value="1"/>
</dbReference>
<evidence type="ECO:0000256" key="6">
    <source>
        <dbReference type="ARBA" id="ARBA00022741"/>
    </source>
</evidence>
<dbReference type="InterPro" id="IPR040459">
    <property type="entry name" value="MJ1316"/>
</dbReference>
<evidence type="ECO:0000256" key="3">
    <source>
        <dbReference type="ARBA" id="ARBA00012388"/>
    </source>
</evidence>
<dbReference type="SUPFAM" id="SSF81301">
    <property type="entry name" value="Nucleotidyltransferase"/>
    <property type="match status" value="1"/>
</dbReference>
<dbReference type="GO" id="GO:1990817">
    <property type="term" value="F:poly(A) RNA polymerase activity"/>
    <property type="evidence" value="ECO:0007669"/>
    <property type="project" value="UniProtKB-EC"/>
</dbReference>
<dbReference type="OrthoDB" id="10263155at2759"/>
<dbReference type="Gene3D" id="3.30.460.10">
    <property type="entry name" value="Beta Polymerase, domain 2"/>
    <property type="match status" value="1"/>
</dbReference>
<dbReference type="InterPro" id="IPR043519">
    <property type="entry name" value="NT_sf"/>
</dbReference>
<dbReference type="SUPFAM" id="SSF81631">
    <property type="entry name" value="PAP/OAS1 substrate-binding domain"/>
    <property type="match status" value="1"/>
</dbReference>
<comment type="caution">
    <text evidence="14">The sequence shown here is derived from an EMBL/GenBank/DDBJ whole genome shotgun (WGS) entry which is preliminary data.</text>
</comment>
<evidence type="ECO:0000259" key="12">
    <source>
        <dbReference type="Pfam" id="PF04457"/>
    </source>
</evidence>
<evidence type="ECO:0000259" key="10">
    <source>
        <dbReference type="Pfam" id="PF01909"/>
    </source>
</evidence>
<feature type="domain" description="Poly(A) polymerase central" evidence="13">
    <location>
        <begin position="787"/>
        <end position="861"/>
    </location>
</feature>
<dbReference type="STRING" id="2070753.A0A3A2ZBS6"/>
<evidence type="ECO:0000256" key="7">
    <source>
        <dbReference type="ARBA" id="ARBA00022840"/>
    </source>
</evidence>
<evidence type="ECO:0000256" key="2">
    <source>
        <dbReference type="ARBA" id="ARBA00010912"/>
    </source>
</evidence>
<dbReference type="Gene3D" id="3.60.10.10">
    <property type="entry name" value="Endonuclease/exonuclease/phosphatase"/>
    <property type="match status" value="1"/>
</dbReference>
<dbReference type="GO" id="GO:0006397">
    <property type="term" value="P:mRNA processing"/>
    <property type="evidence" value="ECO:0007669"/>
    <property type="project" value="UniProtKB-KW"/>
</dbReference>
<dbReference type="AlphaFoldDB" id="A0A3A2ZBS6"/>
<feature type="domain" description="Polymerase nucleotidyl transferase" evidence="10">
    <location>
        <begin position="661"/>
        <end position="704"/>
    </location>
</feature>
<accession>A0A3A2ZBS6</accession>
<dbReference type="SUPFAM" id="SSF56219">
    <property type="entry name" value="DNase I-like"/>
    <property type="match status" value="1"/>
</dbReference>
<dbReference type="Gene3D" id="3.90.1140.10">
    <property type="entry name" value="Cyclic phosphodiesterase"/>
    <property type="match status" value="1"/>
</dbReference>
<dbReference type="SUPFAM" id="SSF55144">
    <property type="entry name" value="LigT-like"/>
    <property type="match status" value="1"/>
</dbReference>
<evidence type="ECO:0000256" key="1">
    <source>
        <dbReference type="ARBA" id="ARBA00004123"/>
    </source>
</evidence>
<dbReference type="Pfam" id="PF13563">
    <property type="entry name" value="2_5_RNA_ligase2"/>
    <property type="match status" value="1"/>
</dbReference>
<sequence length="1224" mass="137562">MASATDSQVPNLTSYETALCVFPPSHLVGDIERLRALYDKAYGRWAPHINLIYPFVAPEMLTQASEIVQSTLAHRAHEEAIRLRLDRSHFFAHRRSSTIYLTDSGSSGSQALTQLRRAILDAFGCHSHQPGPLHLTVGQSEADNLPQRQFLVEKAALLPAIEWEIGELVVLIRDRSLERATASCPMEVWGRIPLSPDYTVIPGPGHALVGRDTLSHTGVSSTTSPPPSERFQPEPGVTFQYNEAETEDEEGKWVAVLASPLRNMEGMQVESSLTVSSYNVLIDSPYPPPRERYPILLQNLLSTAATTDILVLQEVSDEFLSFLLKNNEIRMRYKFTTHGPPDQADISPLSSLRNIVVLSRWLFHWEWLPFEKRHKGAVVLQFDNIGTFNESKFSSLVVTGVHLSCGLSDSSILAKRFQLQSIIQHLSNKYSDNYWVLAGDLNITTSSYTIDEAVKRKSISPQAVSILSSLDYILAEAGLSDCYFASRAKGSGSDRLGDPLDQLEFGALYEGEEGATFDPTENDLAARVAGQSFHCRPQRYDRIFVRGEGLEVLCFNRFGFSDSVSKEAIQLGSDHWGVRAELSINEPASADAVEEKPSIDIIRSPPSLGGGERLMQCLYDYGTFPSATEIGQRQDIVQLTRDVVNQRDPNLSIYTRLNLSFAVVPVGSYGLGVWNSSSDIDLLVIGQLSSRTFFMLMVAKLRKATHSEIKILRKVKAASGTMLELEVRGVRVDLQYCAATRVIENWPHALDLPVGDPTFELPMQSLLKLNPLRDMHYLQRTVPDVATFRLAYRFIKLWAQRRGIYSAKLGYLGGVHITLLLSRVCKLSFHRAGPISAVDMICTFFRYYARFQWDRDIIYDPGFYKKTPRYFRISREPVVILTQNAPKVNVARAASVPSARTLEQEFKRIDRQLTSPGITWTDVLGSVGNSSGVEDFLTSYPRYAKVNVQYWGAGAATGRMLLGWLEWRCVSLLVDINRKFPDLHARIWPARFTEMEEINERDAEYQGCFLIGLTKGDGPRTTPLPTIDRQSAETALLAILNTFAEQIRGDENYYDASSNWVDVDLVSPSGVRNLHVDRSALGNAAHNEDEIFDDDDDEINLDENENEDEDQRENQNLPIRARLRTSAQNVPSGTRLRPASDILSRLRWDANIDIDDYVIGYDDRFLGDRELPAGQWKAELTDEAFIPMHRILYFRRKSDGFRVWDRETKTDLLFNSGASSQGSG</sequence>
<feature type="compositionally biased region" description="Acidic residues" evidence="9">
    <location>
        <begin position="1090"/>
        <end position="1111"/>
    </location>
</feature>
<dbReference type="GO" id="GO:0005634">
    <property type="term" value="C:nucleus"/>
    <property type="evidence" value="ECO:0007669"/>
    <property type="project" value="UniProtKB-SubCell"/>
</dbReference>
<organism evidence="14 15">
    <name type="scientific">Aspergillus sclerotialis</name>
    <dbReference type="NCBI Taxonomy" id="2070753"/>
    <lineage>
        <taxon>Eukaryota</taxon>
        <taxon>Fungi</taxon>
        <taxon>Dikarya</taxon>
        <taxon>Ascomycota</taxon>
        <taxon>Pezizomycotina</taxon>
        <taxon>Eurotiomycetes</taxon>
        <taxon>Eurotiomycetidae</taxon>
        <taxon>Eurotiales</taxon>
        <taxon>Aspergillaceae</taxon>
        <taxon>Aspergillus</taxon>
        <taxon>Aspergillus subgen. Polypaecilum</taxon>
    </lineage>
</organism>
<dbReference type="InterPro" id="IPR036691">
    <property type="entry name" value="Endo/exonu/phosph_ase_sf"/>
</dbReference>
<dbReference type="InterPro" id="IPR002934">
    <property type="entry name" value="Polymerase_NTP_transf_dom"/>
</dbReference>
<feature type="region of interest" description="Disordered" evidence="9">
    <location>
        <begin position="215"/>
        <end position="234"/>
    </location>
</feature>
<comment type="subcellular location">
    <subcellularLocation>
        <location evidence="1">Nucleus</location>
    </subcellularLocation>
</comment>
<reference evidence="15" key="1">
    <citation type="submission" date="2017-02" db="EMBL/GenBank/DDBJ databases">
        <authorList>
            <person name="Tafer H."/>
            <person name="Lopandic K."/>
        </authorList>
    </citation>
    <scope>NUCLEOTIDE SEQUENCE [LARGE SCALE GENOMIC DNA]</scope>
    <source>
        <strain evidence="15">CBS 366.77</strain>
    </source>
</reference>
<keyword evidence="4" id="KW-0507">mRNA processing</keyword>
<feature type="region of interest" description="Disordered" evidence="9">
    <location>
        <begin position="1085"/>
        <end position="1116"/>
    </location>
</feature>
<keyword evidence="5" id="KW-0808">Transferase</keyword>
<dbReference type="PANTHER" id="PTHR10682:SF23">
    <property type="entry name" value="POLYNUCLEOTIDE ADENYLYLTRANSFERASE"/>
    <property type="match status" value="1"/>
</dbReference>
<dbReference type="GO" id="GO:0005524">
    <property type="term" value="F:ATP binding"/>
    <property type="evidence" value="ECO:0007669"/>
    <property type="project" value="UniProtKB-KW"/>
</dbReference>
<dbReference type="InterPro" id="IPR007012">
    <property type="entry name" value="PolA_pol_cen_dom"/>
</dbReference>
<dbReference type="Gene3D" id="1.10.1410.10">
    <property type="match status" value="1"/>
</dbReference>
<evidence type="ECO:0000256" key="9">
    <source>
        <dbReference type="SAM" id="MobiDB-lite"/>
    </source>
</evidence>
<comment type="similarity">
    <text evidence="2">Belongs to the poly(A) polymerase family.</text>
</comment>
<dbReference type="EMBL" id="MVGC01000294">
    <property type="protein sequence ID" value="RJE20582.1"/>
    <property type="molecule type" value="Genomic_DNA"/>
</dbReference>
<dbReference type="InterPro" id="IPR009097">
    <property type="entry name" value="Cyclic_Pdiesterase"/>
</dbReference>
<evidence type="ECO:0000259" key="11">
    <source>
        <dbReference type="Pfam" id="PF03372"/>
    </source>
</evidence>
<keyword evidence="15" id="KW-1185">Reference proteome</keyword>
<evidence type="ECO:0000256" key="5">
    <source>
        <dbReference type="ARBA" id="ARBA00022679"/>
    </source>
</evidence>
<dbReference type="PANTHER" id="PTHR10682">
    <property type="entry name" value="POLY A POLYMERASE"/>
    <property type="match status" value="1"/>
</dbReference>
<keyword evidence="6" id="KW-0547">Nucleotide-binding</keyword>
<dbReference type="InterPro" id="IPR011068">
    <property type="entry name" value="NuclTrfase_I-like_C"/>
</dbReference>
<keyword evidence="8" id="KW-0539">Nucleus</keyword>
<dbReference type="Pfam" id="PF01909">
    <property type="entry name" value="NTP_transf_2"/>
    <property type="match status" value="1"/>
</dbReference>
<proteinExistence type="inferred from homology"/>
<evidence type="ECO:0000313" key="14">
    <source>
        <dbReference type="EMBL" id="RJE20582.1"/>
    </source>
</evidence>
<evidence type="ECO:0000256" key="4">
    <source>
        <dbReference type="ARBA" id="ARBA00022664"/>
    </source>
</evidence>
<keyword evidence="7" id="KW-0067">ATP-binding</keyword>
<dbReference type="Pfam" id="PF03372">
    <property type="entry name" value="Exo_endo_phos"/>
    <property type="match status" value="1"/>
</dbReference>
<dbReference type="InterPro" id="IPR005135">
    <property type="entry name" value="Endo/exonuclease/phosphatase"/>
</dbReference>
<dbReference type="Proteomes" id="UP000266188">
    <property type="component" value="Unassembled WGS sequence"/>
</dbReference>
<feature type="domain" description="MJ1316 RNA cyclic group end recognition" evidence="12">
    <location>
        <begin position="1136"/>
        <end position="1206"/>
    </location>
</feature>
<dbReference type="GO" id="GO:0031123">
    <property type="term" value="P:RNA 3'-end processing"/>
    <property type="evidence" value="ECO:0007669"/>
    <property type="project" value="InterPro"/>
</dbReference>
<name>A0A3A2ZBS6_9EURO</name>
<dbReference type="EC" id="2.7.7.19" evidence="3"/>